<dbReference type="OrthoDB" id="3720847at2759"/>
<dbReference type="Proteomes" id="UP000799778">
    <property type="component" value="Unassembled WGS sequence"/>
</dbReference>
<organism evidence="1 2">
    <name type="scientific">Aaosphaeria arxii CBS 175.79</name>
    <dbReference type="NCBI Taxonomy" id="1450172"/>
    <lineage>
        <taxon>Eukaryota</taxon>
        <taxon>Fungi</taxon>
        <taxon>Dikarya</taxon>
        <taxon>Ascomycota</taxon>
        <taxon>Pezizomycotina</taxon>
        <taxon>Dothideomycetes</taxon>
        <taxon>Pleosporomycetidae</taxon>
        <taxon>Pleosporales</taxon>
        <taxon>Pleosporales incertae sedis</taxon>
        <taxon>Aaosphaeria</taxon>
    </lineage>
</organism>
<dbReference type="GeneID" id="54286505"/>
<dbReference type="EMBL" id="ML978075">
    <property type="protein sequence ID" value="KAF2010767.1"/>
    <property type="molecule type" value="Genomic_DNA"/>
</dbReference>
<accession>A0A6A5XD88</accession>
<protein>
    <recommendedName>
        <fullName evidence="3">F-box domain-containing protein</fullName>
    </recommendedName>
</protein>
<dbReference type="RefSeq" id="XP_033379106.1">
    <property type="nucleotide sequence ID" value="XM_033529108.1"/>
</dbReference>
<dbReference type="AlphaFoldDB" id="A0A6A5XD88"/>
<sequence length="303" mass="35013">MSENMSNKLSLFETLPQELIYEIVNDLERHDLSCLSRTSKTLRFRTLGSLMKIIRFKWHADKQCKHSPCSIVNAKLDCYRLCEPRINLLLRTFMENPTLADLVTGLEFTVGKNPYGTRQLIQGEIRVYQSDHPSRMGINGGALESGRGMAVPKTQFPDILSHKYWKRDVAHHPGLPIVLLSWSCPNLSLFRVDSAFLQDNEYFENMVAKLDYTNNDDRSYSGFQKLRAVKLEDKGWAKDPILKPYLHLLRCPTLEEFAINPEAVWSRHPEIWYHIVPQDAKLKTLRLCCNTIDTGRLNVLFTD</sequence>
<evidence type="ECO:0008006" key="3">
    <source>
        <dbReference type="Google" id="ProtNLM"/>
    </source>
</evidence>
<proteinExistence type="predicted"/>
<keyword evidence="2" id="KW-1185">Reference proteome</keyword>
<dbReference type="InterPro" id="IPR036047">
    <property type="entry name" value="F-box-like_dom_sf"/>
</dbReference>
<evidence type="ECO:0000313" key="2">
    <source>
        <dbReference type="Proteomes" id="UP000799778"/>
    </source>
</evidence>
<evidence type="ECO:0000313" key="1">
    <source>
        <dbReference type="EMBL" id="KAF2010767.1"/>
    </source>
</evidence>
<name>A0A6A5XD88_9PLEO</name>
<reference evidence="1" key="1">
    <citation type="journal article" date="2020" name="Stud. Mycol.">
        <title>101 Dothideomycetes genomes: a test case for predicting lifestyles and emergence of pathogens.</title>
        <authorList>
            <person name="Haridas S."/>
            <person name="Albert R."/>
            <person name="Binder M."/>
            <person name="Bloem J."/>
            <person name="Labutti K."/>
            <person name="Salamov A."/>
            <person name="Andreopoulos B."/>
            <person name="Baker S."/>
            <person name="Barry K."/>
            <person name="Bills G."/>
            <person name="Bluhm B."/>
            <person name="Cannon C."/>
            <person name="Castanera R."/>
            <person name="Culley D."/>
            <person name="Daum C."/>
            <person name="Ezra D."/>
            <person name="Gonzalez J."/>
            <person name="Henrissat B."/>
            <person name="Kuo A."/>
            <person name="Liang C."/>
            <person name="Lipzen A."/>
            <person name="Lutzoni F."/>
            <person name="Magnuson J."/>
            <person name="Mondo S."/>
            <person name="Nolan M."/>
            <person name="Ohm R."/>
            <person name="Pangilinan J."/>
            <person name="Park H.-J."/>
            <person name="Ramirez L."/>
            <person name="Alfaro M."/>
            <person name="Sun H."/>
            <person name="Tritt A."/>
            <person name="Yoshinaga Y."/>
            <person name="Zwiers L.-H."/>
            <person name="Turgeon B."/>
            <person name="Goodwin S."/>
            <person name="Spatafora J."/>
            <person name="Crous P."/>
            <person name="Grigoriev I."/>
        </authorList>
    </citation>
    <scope>NUCLEOTIDE SEQUENCE</scope>
    <source>
        <strain evidence="1">CBS 175.79</strain>
    </source>
</reference>
<dbReference type="SUPFAM" id="SSF81383">
    <property type="entry name" value="F-box domain"/>
    <property type="match status" value="1"/>
</dbReference>
<gene>
    <name evidence="1" type="ORF">BU24DRAFT_426976</name>
</gene>